<reference evidence="2 3" key="1">
    <citation type="submission" date="2016-10" db="EMBL/GenBank/DDBJ databases">
        <authorList>
            <person name="de Groot N.N."/>
        </authorList>
    </citation>
    <scope>NUCLEOTIDE SEQUENCE [LARGE SCALE GENOMIC DNA]</scope>
    <source>
        <strain evidence="2 3">DSM 5885</strain>
    </source>
</reference>
<dbReference type="RefSeq" id="WP_091931930.1">
    <property type="nucleotide sequence ID" value="NZ_FNCY01000001.1"/>
</dbReference>
<dbReference type="STRING" id="83767.SAMN05660652_00151"/>
<evidence type="ECO:0000256" key="1">
    <source>
        <dbReference type="SAM" id="SignalP"/>
    </source>
</evidence>
<feature type="chain" id="PRO_5011591760" evidence="1">
    <location>
        <begin position="20"/>
        <end position="60"/>
    </location>
</feature>
<keyword evidence="1" id="KW-0732">Signal</keyword>
<feature type="signal peptide" evidence="1">
    <location>
        <begin position="1"/>
        <end position="19"/>
    </location>
</feature>
<gene>
    <name evidence="2" type="ORF">SAMN05660652_00151</name>
</gene>
<protein>
    <submittedName>
        <fullName evidence="2">Uncharacterized protein</fullName>
    </submittedName>
</protein>
<evidence type="ECO:0000313" key="3">
    <source>
        <dbReference type="Proteomes" id="UP000198607"/>
    </source>
</evidence>
<organism evidence="2 3">
    <name type="scientific">Propionivibrio dicarboxylicus</name>
    <dbReference type="NCBI Taxonomy" id="83767"/>
    <lineage>
        <taxon>Bacteria</taxon>
        <taxon>Pseudomonadati</taxon>
        <taxon>Pseudomonadota</taxon>
        <taxon>Betaproteobacteria</taxon>
        <taxon>Rhodocyclales</taxon>
        <taxon>Rhodocyclaceae</taxon>
        <taxon>Propionivibrio</taxon>
    </lineage>
</organism>
<evidence type="ECO:0000313" key="2">
    <source>
        <dbReference type="EMBL" id="SDG57170.1"/>
    </source>
</evidence>
<sequence length="60" mass="6474">MIAKILAVAVLLAAFSTPADELKLAIDAWTTGAPRPGIVVCYNEALSAALPDRRRSRDRH</sequence>
<keyword evidence="3" id="KW-1185">Reference proteome</keyword>
<dbReference type="EMBL" id="FNCY01000001">
    <property type="protein sequence ID" value="SDG57170.1"/>
    <property type="molecule type" value="Genomic_DNA"/>
</dbReference>
<accession>A0A1G7VE00</accession>
<dbReference type="AlphaFoldDB" id="A0A1G7VE00"/>
<name>A0A1G7VE00_9RHOO</name>
<proteinExistence type="predicted"/>
<dbReference type="Proteomes" id="UP000198607">
    <property type="component" value="Unassembled WGS sequence"/>
</dbReference>